<evidence type="ECO:0000256" key="2">
    <source>
        <dbReference type="ARBA" id="ARBA00004496"/>
    </source>
</evidence>
<dbReference type="Proteomes" id="UP000289886">
    <property type="component" value="Unassembled WGS sequence"/>
</dbReference>
<evidence type="ECO:0000313" key="11">
    <source>
        <dbReference type="EMBL" id="RXM96981.1"/>
    </source>
</evidence>
<comment type="similarity">
    <text evidence="3">Belongs to the selenoprotein S family.</text>
</comment>
<comment type="subcellular location">
    <subcellularLocation>
        <location evidence="2">Cytoplasm</location>
    </subcellularLocation>
    <subcellularLocation>
        <location evidence="1">Endoplasmic reticulum membrane</location>
        <topology evidence="1">Single-pass membrane protein</topology>
    </subcellularLocation>
</comment>
<dbReference type="GO" id="GO:0030968">
    <property type="term" value="P:endoplasmic reticulum unfolded protein response"/>
    <property type="evidence" value="ECO:0007669"/>
    <property type="project" value="TreeGrafter"/>
</dbReference>
<evidence type="ECO:0000256" key="1">
    <source>
        <dbReference type="ARBA" id="ARBA00004389"/>
    </source>
</evidence>
<keyword evidence="8" id="KW-1133">Transmembrane helix</keyword>
<keyword evidence="5" id="KW-0812">Transmembrane</keyword>
<dbReference type="EMBL" id="SCEB01001315">
    <property type="protein sequence ID" value="RXM96981.1"/>
    <property type="molecule type" value="Genomic_DNA"/>
</dbReference>
<reference evidence="11 12" key="1">
    <citation type="submission" date="2019-01" db="EMBL/GenBank/DDBJ databases">
        <title>Draft Genome and Complete Hox-Cluster Characterization of the Sterlet Sturgeon (Acipenser ruthenus).</title>
        <authorList>
            <person name="Wei Q."/>
        </authorList>
    </citation>
    <scope>NUCLEOTIDE SEQUENCE [LARGE SCALE GENOMIC DNA]</scope>
    <source>
        <strain evidence="11">WHYD16114868_AA</strain>
        <tissue evidence="11">Blood</tissue>
    </source>
</reference>
<dbReference type="Pfam" id="PF06936">
    <property type="entry name" value="Selenoprotein_S"/>
    <property type="match status" value="1"/>
</dbReference>
<evidence type="ECO:0000256" key="8">
    <source>
        <dbReference type="ARBA" id="ARBA00022989"/>
    </source>
</evidence>
<name>A0A662YMH2_ACIRT</name>
<dbReference type="PANTHER" id="PTHR28621">
    <property type="entry name" value="SELENOPROTEIN S"/>
    <property type="match status" value="1"/>
</dbReference>
<dbReference type="InterPro" id="IPR009703">
    <property type="entry name" value="Selenoprotein_S"/>
</dbReference>
<feature type="region of interest" description="Disordered" evidence="10">
    <location>
        <begin position="1"/>
        <end position="24"/>
    </location>
</feature>
<evidence type="ECO:0000256" key="4">
    <source>
        <dbReference type="ARBA" id="ARBA00022490"/>
    </source>
</evidence>
<keyword evidence="6" id="KW-0256">Endoplasmic reticulum</keyword>
<dbReference type="GO" id="GO:0030970">
    <property type="term" value="P:retrograde protein transport, ER to cytosol"/>
    <property type="evidence" value="ECO:0007669"/>
    <property type="project" value="TreeGrafter"/>
</dbReference>
<accession>A0A662YMH2</accession>
<evidence type="ECO:0000313" key="12">
    <source>
        <dbReference type="Proteomes" id="UP000289886"/>
    </source>
</evidence>
<sequence>MQEELDAKAEQYKEKQKQLEEEKRRQKIEMWESMQEGKSYKGNTKLSQGLIPCLERVEELVHIDLVVEVPLVADEGKSRQRCTAAVNPDVLLQEHTQTHCD</sequence>
<evidence type="ECO:0000256" key="10">
    <source>
        <dbReference type="SAM" id="MobiDB-lite"/>
    </source>
</evidence>
<dbReference type="GO" id="GO:0036513">
    <property type="term" value="C:Derlin-1 retrotranslocation complex"/>
    <property type="evidence" value="ECO:0007669"/>
    <property type="project" value="TreeGrafter"/>
</dbReference>
<proteinExistence type="inferred from homology"/>
<keyword evidence="12" id="KW-1185">Reference proteome</keyword>
<evidence type="ECO:0000256" key="9">
    <source>
        <dbReference type="ARBA" id="ARBA00023136"/>
    </source>
</evidence>
<organism evidence="11 12">
    <name type="scientific">Acipenser ruthenus</name>
    <name type="common">Sterlet sturgeon</name>
    <dbReference type="NCBI Taxonomy" id="7906"/>
    <lineage>
        <taxon>Eukaryota</taxon>
        <taxon>Metazoa</taxon>
        <taxon>Chordata</taxon>
        <taxon>Craniata</taxon>
        <taxon>Vertebrata</taxon>
        <taxon>Euteleostomi</taxon>
        <taxon>Actinopterygii</taxon>
        <taxon>Chondrostei</taxon>
        <taxon>Acipenseriformes</taxon>
        <taxon>Acipenseridae</taxon>
        <taxon>Acipenser</taxon>
    </lineage>
</organism>
<dbReference type="AlphaFoldDB" id="A0A662YMH2"/>
<comment type="caution">
    <text evidence="11">The sequence shown here is derived from an EMBL/GenBank/DDBJ whole genome shotgun (WGS) entry which is preliminary data.</text>
</comment>
<dbReference type="Gene3D" id="6.10.250.2950">
    <property type="match status" value="1"/>
</dbReference>
<dbReference type="GO" id="GO:0036502">
    <property type="term" value="C:Derlin-1-VIMP complex"/>
    <property type="evidence" value="ECO:0007669"/>
    <property type="project" value="TreeGrafter"/>
</dbReference>
<protein>
    <submittedName>
        <fullName evidence="11">Selenoprotein S</fullName>
    </submittedName>
</protein>
<evidence type="ECO:0000256" key="3">
    <source>
        <dbReference type="ARBA" id="ARBA00011034"/>
    </source>
</evidence>
<keyword evidence="9" id="KW-0472">Membrane</keyword>
<evidence type="ECO:0000256" key="7">
    <source>
        <dbReference type="ARBA" id="ARBA00022933"/>
    </source>
</evidence>
<keyword evidence="4" id="KW-0963">Cytoplasm</keyword>
<dbReference type="PANTHER" id="PTHR28621:SF1">
    <property type="entry name" value="SELENOPROTEIN S"/>
    <property type="match status" value="1"/>
</dbReference>
<evidence type="ECO:0000256" key="5">
    <source>
        <dbReference type="ARBA" id="ARBA00022692"/>
    </source>
</evidence>
<gene>
    <name evidence="11" type="ORF">EOD39_14992</name>
</gene>
<keyword evidence="7" id="KW-0712">Selenocysteine</keyword>
<evidence type="ECO:0000256" key="6">
    <source>
        <dbReference type="ARBA" id="ARBA00022824"/>
    </source>
</evidence>